<feature type="compositionally biased region" description="Low complexity" evidence="1">
    <location>
        <begin position="140"/>
        <end position="151"/>
    </location>
</feature>
<evidence type="ECO:0000256" key="1">
    <source>
        <dbReference type="SAM" id="MobiDB-lite"/>
    </source>
</evidence>
<dbReference type="Proteomes" id="UP000245956">
    <property type="component" value="Unassembled WGS sequence"/>
</dbReference>
<evidence type="ECO:0000313" key="3">
    <source>
        <dbReference type="Proteomes" id="UP000245956"/>
    </source>
</evidence>
<feature type="region of interest" description="Disordered" evidence="1">
    <location>
        <begin position="553"/>
        <end position="620"/>
    </location>
</feature>
<reference evidence="2 3" key="1">
    <citation type="journal article" date="2016" name="Front. Microbiol.">
        <title>Genome and transcriptome sequences reveal the specific parasitism of the nematophagous Purpureocillium lilacinum 36-1.</title>
        <authorList>
            <person name="Xie J."/>
            <person name="Li S."/>
            <person name="Mo C."/>
            <person name="Xiao X."/>
            <person name="Peng D."/>
            <person name="Wang G."/>
            <person name="Xiao Y."/>
        </authorList>
    </citation>
    <scope>NUCLEOTIDE SEQUENCE [LARGE SCALE GENOMIC DNA]</scope>
    <source>
        <strain evidence="2 3">36-1</strain>
    </source>
</reference>
<accession>A0A2U3DVA3</accession>
<feature type="region of interest" description="Disordered" evidence="1">
    <location>
        <begin position="117"/>
        <end position="151"/>
    </location>
</feature>
<dbReference type="EMBL" id="LCWV01000027">
    <property type="protein sequence ID" value="PWI66178.1"/>
    <property type="molecule type" value="Genomic_DNA"/>
</dbReference>
<sequence>MLRQQGSWGVKPSARESGKQGLAVKSAKDVAVGPSQRGGKGEAEAPARPGPERIQQSRLQRFRQWPVKRGASNKADAAAVVLERRRAVGGVRAVVRALRQLIQGPSWIQERSAQGTGMLGQDIGRPAYGGRRPGPRCKQTGPTSSGLGGPSLASSLVRGPMGLGTMAIHLLSPFPEHVWGSKATSQVSESPDMMHGYPVSCSARSKKPLAPRSAAVAPSPSICRPGVCCAVRRRVPLLRRAARVLYEASSSAAHAGKIDGVELHRGWTMAQKAQPTPRAHPNATQSPVTISQPPRPQSAVSWVLRCGWAGPCAGSPACVGAKPVTAEAAVSRIFRVREMLAPASPAAATDAARWRWLRPQQRRPGSSCLIDRAVAEPSLRVRLSSPSVLHVVDARASARDTRSAAVGRHREKLLDASIHAVPPLAIQQGCREGVARRPSVVGPSWRCTLPATKALRNLAAILLVQLVTAAPIGSSSQLHLCCKQVTGFKDRLRRATLSTGTHAANTPQPHRASHPQAQKASPPLGSARVTRTGREVLPHTGPFEAALTVEGTGSASFQDNPSPALAASPASIAGKWRQGSSDRQALVPSAQAVREPQPMRSGGEAVSDFQQQVQKFSRRR</sequence>
<comment type="caution">
    <text evidence="2">The sequence shown here is derived from an EMBL/GenBank/DDBJ whole genome shotgun (WGS) entry which is preliminary data.</text>
</comment>
<feature type="region of interest" description="Disordered" evidence="1">
    <location>
        <begin position="1"/>
        <end position="70"/>
    </location>
</feature>
<evidence type="ECO:0000313" key="2">
    <source>
        <dbReference type="EMBL" id="PWI66178.1"/>
    </source>
</evidence>
<feature type="compositionally biased region" description="Polar residues" evidence="1">
    <location>
        <begin position="282"/>
        <end position="292"/>
    </location>
</feature>
<organism evidence="2 3">
    <name type="scientific">Purpureocillium lilacinum</name>
    <name type="common">Paecilomyces lilacinus</name>
    <dbReference type="NCBI Taxonomy" id="33203"/>
    <lineage>
        <taxon>Eukaryota</taxon>
        <taxon>Fungi</taxon>
        <taxon>Dikarya</taxon>
        <taxon>Ascomycota</taxon>
        <taxon>Pezizomycotina</taxon>
        <taxon>Sordariomycetes</taxon>
        <taxon>Hypocreomycetidae</taxon>
        <taxon>Hypocreales</taxon>
        <taxon>Ophiocordycipitaceae</taxon>
        <taxon>Purpureocillium</taxon>
    </lineage>
</organism>
<name>A0A2U3DVA3_PURLI</name>
<gene>
    <name evidence="2" type="ORF">PCL_05396</name>
</gene>
<feature type="compositionally biased region" description="Polar residues" evidence="1">
    <location>
        <begin position="608"/>
        <end position="620"/>
    </location>
</feature>
<feature type="region of interest" description="Disordered" evidence="1">
    <location>
        <begin position="274"/>
        <end position="294"/>
    </location>
</feature>
<proteinExistence type="predicted"/>
<dbReference type="AlphaFoldDB" id="A0A2U3DVA3"/>
<feature type="region of interest" description="Disordered" evidence="1">
    <location>
        <begin position="500"/>
        <end position="526"/>
    </location>
</feature>
<protein>
    <submittedName>
        <fullName evidence="2">Uncharacterized protein</fullName>
    </submittedName>
</protein>
<feature type="compositionally biased region" description="Low complexity" evidence="1">
    <location>
        <begin position="561"/>
        <end position="573"/>
    </location>
</feature>